<reference evidence="2 3" key="1">
    <citation type="journal article" date="2017" name="Int. J. Syst. Evol. Microbiol.">
        <title>Bacillus notoginsengisoli sp. nov., a novel bacterium isolated from the rhizosphere of Panax notoginseng.</title>
        <authorList>
            <person name="Zhang M.Y."/>
            <person name="Cheng J."/>
            <person name="Cai Y."/>
            <person name="Zhang T.Y."/>
            <person name="Wu Y.Y."/>
            <person name="Manikprabhu D."/>
            <person name="Li W.J."/>
            <person name="Zhang Y.X."/>
        </authorList>
    </citation>
    <scope>NUCLEOTIDE SEQUENCE [LARGE SCALE GENOMIC DNA]</scope>
    <source>
        <strain evidence="2 3">JCM 30743</strain>
    </source>
</reference>
<name>A0A417YYN3_9BACI</name>
<dbReference type="PRINTS" id="PR00412">
    <property type="entry name" value="EPOXHYDRLASE"/>
</dbReference>
<proteinExistence type="predicted"/>
<dbReference type="PANTHER" id="PTHR46438">
    <property type="entry name" value="ALPHA/BETA-HYDROLASES SUPERFAMILY PROTEIN"/>
    <property type="match status" value="1"/>
</dbReference>
<dbReference type="EMBL" id="QWEG01000002">
    <property type="protein sequence ID" value="RHW42869.1"/>
    <property type="molecule type" value="Genomic_DNA"/>
</dbReference>
<dbReference type="InterPro" id="IPR000073">
    <property type="entry name" value="AB_hydrolase_1"/>
</dbReference>
<keyword evidence="2" id="KW-0378">Hydrolase</keyword>
<keyword evidence="3" id="KW-1185">Reference proteome</keyword>
<evidence type="ECO:0000313" key="2">
    <source>
        <dbReference type="EMBL" id="RHW42869.1"/>
    </source>
</evidence>
<dbReference type="AlphaFoldDB" id="A0A417YYN3"/>
<dbReference type="InterPro" id="IPR000639">
    <property type="entry name" value="Epox_hydrolase-like"/>
</dbReference>
<sequence length="276" mass="31055">MSRTAVATIVKINGIDVYYEWYPSRDGVRTIVLLHGFLSSAFSFRKLVPLLNRDYNVLTVDLPPFGKSGKSAGYEYSYKNIAATVIALLGELNIENPILAGHSMGGQFVLNMITLQPSLTDKIILFCSSGYLKPPGRLLSFGSRLPLFHLAVKRWLVRSGGVKENLKLVVHDQSMIDEEMLRGYMQPFLSKQMFHGIGRLIRDREGDLPPEALQKIDTPCLLIWGEYDQVVPVAVGKRLQGDLKNSQLIILKNTGHLVPEERPEEVYKHMKNFLEG</sequence>
<dbReference type="Pfam" id="PF00561">
    <property type="entry name" value="Abhydrolase_1"/>
    <property type="match status" value="1"/>
</dbReference>
<dbReference type="InterPro" id="IPR029058">
    <property type="entry name" value="AB_hydrolase_fold"/>
</dbReference>
<dbReference type="PRINTS" id="PR00111">
    <property type="entry name" value="ABHYDROLASE"/>
</dbReference>
<comment type="caution">
    <text evidence="2">The sequence shown here is derived from an EMBL/GenBank/DDBJ whole genome shotgun (WGS) entry which is preliminary data.</text>
</comment>
<feature type="domain" description="AB hydrolase-1" evidence="1">
    <location>
        <begin position="30"/>
        <end position="263"/>
    </location>
</feature>
<dbReference type="PANTHER" id="PTHR46438:SF11">
    <property type="entry name" value="LIPASE-RELATED"/>
    <property type="match status" value="1"/>
</dbReference>
<evidence type="ECO:0000259" key="1">
    <source>
        <dbReference type="Pfam" id="PF00561"/>
    </source>
</evidence>
<dbReference type="GO" id="GO:0016787">
    <property type="term" value="F:hydrolase activity"/>
    <property type="evidence" value="ECO:0007669"/>
    <property type="project" value="UniProtKB-KW"/>
</dbReference>
<dbReference type="Proteomes" id="UP000284416">
    <property type="component" value="Unassembled WGS sequence"/>
</dbReference>
<protein>
    <submittedName>
        <fullName evidence="2">Alpha/beta hydrolase</fullName>
    </submittedName>
</protein>
<accession>A0A417YYN3</accession>
<dbReference type="SUPFAM" id="SSF53474">
    <property type="entry name" value="alpha/beta-Hydrolases"/>
    <property type="match status" value="1"/>
</dbReference>
<gene>
    <name evidence="2" type="ORF">D1B31_03200</name>
</gene>
<organism evidence="2 3">
    <name type="scientific">Neobacillus notoginsengisoli</name>
    <dbReference type="NCBI Taxonomy" id="1578198"/>
    <lineage>
        <taxon>Bacteria</taxon>
        <taxon>Bacillati</taxon>
        <taxon>Bacillota</taxon>
        <taxon>Bacilli</taxon>
        <taxon>Bacillales</taxon>
        <taxon>Bacillaceae</taxon>
        <taxon>Neobacillus</taxon>
    </lineage>
</organism>
<evidence type="ECO:0000313" key="3">
    <source>
        <dbReference type="Proteomes" id="UP000284416"/>
    </source>
</evidence>
<dbReference type="Gene3D" id="3.40.50.1820">
    <property type="entry name" value="alpha/beta hydrolase"/>
    <property type="match status" value="1"/>
</dbReference>
<dbReference type="OrthoDB" id="9797695at2"/>